<proteinExistence type="predicted"/>
<dbReference type="EMBL" id="CAJVQC010090980">
    <property type="protein sequence ID" value="CAG8825724.1"/>
    <property type="molecule type" value="Genomic_DNA"/>
</dbReference>
<name>A0ACA9S3M7_9GLOM</name>
<evidence type="ECO:0000313" key="2">
    <source>
        <dbReference type="Proteomes" id="UP000789920"/>
    </source>
</evidence>
<feature type="non-terminal residue" evidence="1">
    <location>
        <position position="1"/>
    </location>
</feature>
<reference evidence="1" key="1">
    <citation type="submission" date="2021-06" db="EMBL/GenBank/DDBJ databases">
        <authorList>
            <person name="Kallberg Y."/>
            <person name="Tangrot J."/>
            <person name="Rosling A."/>
        </authorList>
    </citation>
    <scope>NUCLEOTIDE SEQUENCE</scope>
    <source>
        <strain evidence="1">MA461A</strain>
    </source>
</reference>
<accession>A0ACA9S3M7</accession>
<comment type="caution">
    <text evidence="1">The sequence shown here is derived from an EMBL/GenBank/DDBJ whole genome shotgun (WGS) entry which is preliminary data.</text>
</comment>
<evidence type="ECO:0000313" key="1">
    <source>
        <dbReference type="EMBL" id="CAG8825724.1"/>
    </source>
</evidence>
<sequence>AGYSTLGVDIDKNSTASYKGVDFLKDELFHPPTYKQKKRVEDSKRLFICNPPFNRAKPKLAPEEMPIVLFVPMGFRLNPKKNGKRWGKFIKDAYPPISSIISLPRDIFPN</sequence>
<feature type="non-terminal residue" evidence="1">
    <location>
        <position position="110"/>
    </location>
</feature>
<keyword evidence="2" id="KW-1185">Reference proteome</keyword>
<protein>
    <submittedName>
        <fullName evidence="1">5152_t:CDS:1</fullName>
    </submittedName>
</protein>
<dbReference type="Proteomes" id="UP000789920">
    <property type="component" value="Unassembled WGS sequence"/>
</dbReference>
<organism evidence="1 2">
    <name type="scientific">Racocetra persica</name>
    <dbReference type="NCBI Taxonomy" id="160502"/>
    <lineage>
        <taxon>Eukaryota</taxon>
        <taxon>Fungi</taxon>
        <taxon>Fungi incertae sedis</taxon>
        <taxon>Mucoromycota</taxon>
        <taxon>Glomeromycotina</taxon>
        <taxon>Glomeromycetes</taxon>
        <taxon>Diversisporales</taxon>
        <taxon>Gigasporaceae</taxon>
        <taxon>Racocetra</taxon>
    </lineage>
</organism>
<gene>
    <name evidence="1" type="ORF">RPERSI_LOCUS26558</name>
</gene>